<proteinExistence type="inferred from homology"/>
<keyword evidence="6" id="KW-1133">Transmembrane helix</keyword>
<dbReference type="EMBL" id="LBTJ01000010">
    <property type="protein sequence ID" value="KKQ38424.1"/>
    <property type="molecule type" value="Genomic_DNA"/>
</dbReference>
<accession>A0A0G0JNE5</accession>
<dbReference type="STRING" id="1618481.US54_C0010G0005"/>
<name>A0A0G0JNE5_9BACT</name>
<dbReference type="AlphaFoldDB" id="A0A0G0JNE5"/>
<dbReference type="InterPro" id="IPR003362">
    <property type="entry name" value="Bact_transf"/>
</dbReference>
<evidence type="ECO:0000256" key="6">
    <source>
        <dbReference type="ARBA" id="ARBA00022989"/>
    </source>
</evidence>
<evidence type="ECO:0000256" key="3">
    <source>
        <dbReference type="ARBA" id="ARBA00022475"/>
    </source>
</evidence>
<sequence>MSERVSPVPVEAILLSGKNTEEVGFDNHGSYYTTLYPSNAIDGPKRPLVEKLDRYLRSSDTIFAGLAHIVCPYQGERYLNSRYKRLLDLAVSIPAAVVATPVITTLGFAKKVEDGGSMFFVQERLSHVPGKTINLIKIRCMRPNSDAGSGNVQIAQGLKPSEDPRNTKLGSFMRKYQFEELPQLFQVVLGKLSVIGLRPNTKYNLDHLQNTWSQDRFEKWRDAYLSGRLGLSGVNQVFGSQFKEDDKRYHTDVFYTKHASLGLDLYLLWKTAIKLLVETKVRQ</sequence>
<comment type="subcellular location">
    <subcellularLocation>
        <location evidence="1">Cell membrane</location>
    </subcellularLocation>
</comment>
<dbReference type="PANTHER" id="PTHR30576:SF4">
    <property type="entry name" value="UNDECAPRENYL-PHOSPHATE GALACTOSE PHOSPHOTRANSFERASE"/>
    <property type="match status" value="1"/>
</dbReference>
<evidence type="ECO:0000256" key="5">
    <source>
        <dbReference type="ARBA" id="ARBA00022692"/>
    </source>
</evidence>
<protein>
    <submittedName>
        <fullName evidence="9">Sugar transferase</fullName>
    </submittedName>
</protein>
<keyword evidence="3" id="KW-1003">Cell membrane</keyword>
<evidence type="ECO:0000313" key="10">
    <source>
        <dbReference type="Proteomes" id="UP000034471"/>
    </source>
</evidence>
<dbReference type="Pfam" id="PF02397">
    <property type="entry name" value="Bac_transf"/>
    <property type="match status" value="1"/>
</dbReference>
<gene>
    <name evidence="9" type="ORF">US54_C0010G0005</name>
</gene>
<comment type="similarity">
    <text evidence="2">Belongs to the bacterial sugar transferase family.</text>
</comment>
<evidence type="ECO:0000256" key="7">
    <source>
        <dbReference type="ARBA" id="ARBA00023136"/>
    </source>
</evidence>
<evidence type="ECO:0000313" key="9">
    <source>
        <dbReference type="EMBL" id="KKQ38424.1"/>
    </source>
</evidence>
<reference evidence="9 10" key="1">
    <citation type="journal article" date="2015" name="Nature">
        <title>rRNA introns, odd ribosomes, and small enigmatic genomes across a large radiation of phyla.</title>
        <authorList>
            <person name="Brown C.T."/>
            <person name="Hug L.A."/>
            <person name="Thomas B.C."/>
            <person name="Sharon I."/>
            <person name="Castelle C.J."/>
            <person name="Singh A."/>
            <person name="Wilkins M.J."/>
            <person name="Williams K.H."/>
            <person name="Banfield J.F."/>
        </authorList>
    </citation>
    <scope>NUCLEOTIDE SEQUENCE [LARGE SCALE GENOMIC DNA]</scope>
</reference>
<comment type="caution">
    <text evidence="9">The sequence shown here is derived from an EMBL/GenBank/DDBJ whole genome shotgun (WGS) entry which is preliminary data.</text>
</comment>
<evidence type="ECO:0000256" key="2">
    <source>
        <dbReference type="ARBA" id="ARBA00006464"/>
    </source>
</evidence>
<keyword evidence="7" id="KW-0472">Membrane</keyword>
<dbReference type="Proteomes" id="UP000034471">
    <property type="component" value="Unassembled WGS sequence"/>
</dbReference>
<evidence type="ECO:0000256" key="4">
    <source>
        <dbReference type="ARBA" id="ARBA00022679"/>
    </source>
</evidence>
<evidence type="ECO:0000256" key="1">
    <source>
        <dbReference type="ARBA" id="ARBA00004236"/>
    </source>
</evidence>
<keyword evidence="5" id="KW-0812">Transmembrane</keyword>
<dbReference type="GO" id="GO:0005886">
    <property type="term" value="C:plasma membrane"/>
    <property type="evidence" value="ECO:0007669"/>
    <property type="project" value="UniProtKB-SubCell"/>
</dbReference>
<feature type="domain" description="Bacterial sugar transferase" evidence="8">
    <location>
        <begin position="84"/>
        <end position="276"/>
    </location>
</feature>
<evidence type="ECO:0000259" key="8">
    <source>
        <dbReference type="Pfam" id="PF02397"/>
    </source>
</evidence>
<keyword evidence="4 9" id="KW-0808">Transferase</keyword>
<organism evidence="9 10">
    <name type="scientific">Candidatus Roizmanbacteria bacterium GW2011_GWA2_37_7</name>
    <dbReference type="NCBI Taxonomy" id="1618481"/>
    <lineage>
        <taxon>Bacteria</taxon>
        <taxon>Candidatus Roizmaniibacteriota</taxon>
    </lineage>
</organism>
<dbReference type="PANTHER" id="PTHR30576">
    <property type="entry name" value="COLANIC BIOSYNTHESIS UDP-GLUCOSE LIPID CARRIER TRANSFERASE"/>
    <property type="match status" value="1"/>
</dbReference>
<dbReference type="GO" id="GO:0016780">
    <property type="term" value="F:phosphotransferase activity, for other substituted phosphate groups"/>
    <property type="evidence" value="ECO:0007669"/>
    <property type="project" value="TreeGrafter"/>
</dbReference>